<organism evidence="3 4">
    <name type="scientific">Collybiopsis confluens</name>
    <dbReference type="NCBI Taxonomy" id="2823264"/>
    <lineage>
        <taxon>Eukaryota</taxon>
        <taxon>Fungi</taxon>
        <taxon>Dikarya</taxon>
        <taxon>Basidiomycota</taxon>
        <taxon>Agaricomycotina</taxon>
        <taxon>Agaricomycetes</taxon>
        <taxon>Agaricomycetidae</taxon>
        <taxon>Agaricales</taxon>
        <taxon>Marasmiineae</taxon>
        <taxon>Omphalotaceae</taxon>
        <taxon>Collybiopsis</taxon>
    </lineage>
</organism>
<dbReference type="Pfam" id="PF20415">
    <property type="entry name" value="DUF6699"/>
    <property type="match status" value="1"/>
</dbReference>
<proteinExistence type="predicted"/>
<evidence type="ECO:0000259" key="2">
    <source>
        <dbReference type="Pfam" id="PF20415"/>
    </source>
</evidence>
<gene>
    <name evidence="3" type="ORF">D9757_002599</name>
</gene>
<accession>A0A8H5HW58</accession>
<dbReference type="Proteomes" id="UP000518752">
    <property type="component" value="Unassembled WGS sequence"/>
</dbReference>
<protein>
    <recommendedName>
        <fullName evidence="2">DUF6699 domain-containing protein</fullName>
    </recommendedName>
</protein>
<feature type="region of interest" description="Disordered" evidence="1">
    <location>
        <begin position="118"/>
        <end position="144"/>
    </location>
</feature>
<feature type="compositionally biased region" description="Basic residues" evidence="1">
    <location>
        <begin position="179"/>
        <end position="189"/>
    </location>
</feature>
<feature type="domain" description="DUF6699" evidence="2">
    <location>
        <begin position="284"/>
        <end position="409"/>
    </location>
</feature>
<feature type="compositionally biased region" description="Pro residues" evidence="1">
    <location>
        <begin position="119"/>
        <end position="128"/>
    </location>
</feature>
<name>A0A8H5HW58_9AGAR</name>
<dbReference type="AlphaFoldDB" id="A0A8H5HW58"/>
<reference evidence="3 4" key="1">
    <citation type="journal article" date="2020" name="ISME J.">
        <title>Uncovering the hidden diversity of litter-decomposition mechanisms in mushroom-forming fungi.</title>
        <authorList>
            <person name="Floudas D."/>
            <person name="Bentzer J."/>
            <person name="Ahren D."/>
            <person name="Johansson T."/>
            <person name="Persson P."/>
            <person name="Tunlid A."/>
        </authorList>
    </citation>
    <scope>NUCLEOTIDE SEQUENCE [LARGE SCALE GENOMIC DNA]</scope>
    <source>
        <strain evidence="3 4">CBS 406.79</strain>
    </source>
</reference>
<dbReference type="OrthoDB" id="3265169at2759"/>
<feature type="region of interest" description="Disordered" evidence="1">
    <location>
        <begin position="172"/>
        <end position="206"/>
    </location>
</feature>
<keyword evidence="4" id="KW-1185">Reference proteome</keyword>
<dbReference type="InterPro" id="IPR046522">
    <property type="entry name" value="DUF6699"/>
</dbReference>
<evidence type="ECO:0000313" key="3">
    <source>
        <dbReference type="EMBL" id="KAF5390538.1"/>
    </source>
</evidence>
<sequence>MNQLLKQKRALDVAIVSKRQQMDVKGRQLCASKRFKNGWSQALLVNMDTHPHMYPWSAMPKQNTAGQWLVTPVGTPVTASYPLLFSTPGTPYPAYQLHSPPAPDDLPPLIPDDEEYRWPAPPQQPAPPFSYTLTTPIIPPGPSVPPPTPHPLAWPLPPPPITPYGYVATPLHTPIYPPRRSHRRRRRRQQQQQQQQQQCTPNPSPIDLPFYSARIRSLDETVVPLVSIPWSRSKGRPSHWRAGYRPTTSTMMKNCLTKPMCVSNRHNLNDLLQYQPPRTFALLLDLRSSYTTTLLHNPERYSTLVEMYQLATSPPTHEMKLYHPNLPYDVNIHASSSSGITVHDVLYQLCESLQEPIYQSDYYNDILSAEDRERLLFAYQLRGQPAGGLRKIDFLGSEVVFRGLRRTREGWYIKTTT</sequence>
<evidence type="ECO:0000256" key="1">
    <source>
        <dbReference type="SAM" id="MobiDB-lite"/>
    </source>
</evidence>
<comment type="caution">
    <text evidence="3">The sequence shown here is derived from an EMBL/GenBank/DDBJ whole genome shotgun (WGS) entry which is preliminary data.</text>
</comment>
<dbReference type="EMBL" id="JAACJN010000014">
    <property type="protein sequence ID" value="KAF5390538.1"/>
    <property type="molecule type" value="Genomic_DNA"/>
</dbReference>
<evidence type="ECO:0000313" key="4">
    <source>
        <dbReference type="Proteomes" id="UP000518752"/>
    </source>
</evidence>